<gene>
    <name evidence="1" type="ORF">HPB47_014446</name>
</gene>
<dbReference type="EMBL" id="JABSTQ010000278">
    <property type="protein sequence ID" value="KAG0445505.1"/>
    <property type="molecule type" value="Genomic_DNA"/>
</dbReference>
<protein>
    <submittedName>
        <fullName evidence="1">Uncharacterized protein</fullName>
    </submittedName>
</protein>
<name>A0AC60R0P5_IXOPE</name>
<dbReference type="Proteomes" id="UP000805193">
    <property type="component" value="Unassembled WGS sequence"/>
</dbReference>
<proteinExistence type="predicted"/>
<reference evidence="1 2" key="1">
    <citation type="journal article" date="2020" name="Cell">
        <title>Large-Scale Comparative Analyses of Tick Genomes Elucidate Their Genetic Diversity and Vector Capacities.</title>
        <authorList>
            <consortium name="Tick Genome and Microbiome Consortium (TIGMIC)"/>
            <person name="Jia N."/>
            <person name="Wang J."/>
            <person name="Shi W."/>
            <person name="Du L."/>
            <person name="Sun Y."/>
            <person name="Zhan W."/>
            <person name="Jiang J.F."/>
            <person name="Wang Q."/>
            <person name="Zhang B."/>
            <person name="Ji P."/>
            <person name="Bell-Sakyi L."/>
            <person name="Cui X.M."/>
            <person name="Yuan T.T."/>
            <person name="Jiang B.G."/>
            <person name="Yang W.F."/>
            <person name="Lam T.T."/>
            <person name="Chang Q.C."/>
            <person name="Ding S.J."/>
            <person name="Wang X.J."/>
            <person name="Zhu J.G."/>
            <person name="Ruan X.D."/>
            <person name="Zhao L."/>
            <person name="Wei J.T."/>
            <person name="Ye R.Z."/>
            <person name="Que T.C."/>
            <person name="Du C.H."/>
            <person name="Zhou Y.H."/>
            <person name="Cheng J.X."/>
            <person name="Dai P.F."/>
            <person name="Guo W.B."/>
            <person name="Han X.H."/>
            <person name="Huang E.J."/>
            <person name="Li L.F."/>
            <person name="Wei W."/>
            <person name="Gao Y.C."/>
            <person name="Liu J.Z."/>
            <person name="Shao H.Z."/>
            <person name="Wang X."/>
            <person name="Wang C.C."/>
            <person name="Yang T.C."/>
            <person name="Huo Q.B."/>
            <person name="Li W."/>
            <person name="Chen H.Y."/>
            <person name="Chen S.E."/>
            <person name="Zhou L.G."/>
            <person name="Ni X.B."/>
            <person name="Tian J.H."/>
            <person name="Sheng Y."/>
            <person name="Liu T."/>
            <person name="Pan Y.S."/>
            <person name="Xia L.Y."/>
            <person name="Li J."/>
            <person name="Zhao F."/>
            <person name="Cao W.C."/>
        </authorList>
    </citation>
    <scope>NUCLEOTIDE SEQUENCE [LARGE SCALE GENOMIC DNA]</scope>
    <source>
        <tissue evidence="1">Larvae</tissue>
    </source>
</reference>
<organism evidence="1 2">
    <name type="scientific">Ixodes persulcatus</name>
    <name type="common">Taiga tick</name>
    <dbReference type="NCBI Taxonomy" id="34615"/>
    <lineage>
        <taxon>Eukaryota</taxon>
        <taxon>Metazoa</taxon>
        <taxon>Ecdysozoa</taxon>
        <taxon>Arthropoda</taxon>
        <taxon>Chelicerata</taxon>
        <taxon>Arachnida</taxon>
        <taxon>Acari</taxon>
        <taxon>Parasitiformes</taxon>
        <taxon>Ixodida</taxon>
        <taxon>Ixodoidea</taxon>
        <taxon>Ixodidae</taxon>
        <taxon>Ixodinae</taxon>
        <taxon>Ixodes</taxon>
    </lineage>
</organism>
<evidence type="ECO:0000313" key="1">
    <source>
        <dbReference type="EMBL" id="KAG0445505.1"/>
    </source>
</evidence>
<evidence type="ECO:0000313" key="2">
    <source>
        <dbReference type="Proteomes" id="UP000805193"/>
    </source>
</evidence>
<sequence length="301" mass="33549">MNGLTRFPLSLSTGTPPPGGYRTGSASDQRLSRKHRDDPKQTQNREPAERDEDHPQSDMAHLTQLQTRLVEAVMDATLASGDRQAAQKMLKASECLGPTNTVGQPHNNTETNPETTEGLIIRPSDPSIEVPFQHVRQILNRCFTPHEIGLDKFQCTKIREGAIITSTNLEALENLERQLHTNTETAGQFETRLAEKRLPQISVTAVDPDIEEEELKTKIIQQNRIEAHKTDIKLVHTTTPAVTGRETRMATSYPTDARPAQTVMKNTGQHTPHDTHSMTFDVQASPPNRREFALGQSTTNI</sequence>
<keyword evidence="2" id="KW-1185">Reference proteome</keyword>
<comment type="caution">
    <text evidence="1">The sequence shown here is derived from an EMBL/GenBank/DDBJ whole genome shotgun (WGS) entry which is preliminary data.</text>
</comment>
<accession>A0AC60R0P5</accession>